<keyword evidence="2" id="KW-1185">Reference proteome</keyword>
<dbReference type="Proteomes" id="UP000289738">
    <property type="component" value="Chromosome B08"/>
</dbReference>
<proteinExistence type="predicted"/>
<accession>A0A444Y0M6</accession>
<evidence type="ECO:0000313" key="1">
    <source>
        <dbReference type="EMBL" id="RYQ95469.1"/>
    </source>
</evidence>
<dbReference type="EMBL" id="SDMP01000018">
    <property type="protein sequence ID" value="RYQ95469.1"/>
    <property type="molecule type" value="Genomic_DNA"/>
</dbReference>
<dbReference type="AlphaFoldDB" id="A0A444Y0M6"/>
<gene>
    <name evidence="1" type="ORF">Ahy_B08g090773</name>
</gene>
<reference evidence="1 2" key="1">
    <citation type="submission" date="2019-01" db="EMBL/GenBank/DDBJ databases">
        <title>Sequencing of cultivated peanut Arachis hypogaea provides insights into genome evolution and oil improvement.</title>
        <authorList>
            <person name="Chen X."/>
        </authorList>
    </citation>
    <scope>NUCLEOTIDE SEQUENCE [LARGE SCALE GENOMIC DNA]</scope>
    <source>
        <strain evidence="2">cv. Fuhuasheng</strain>
        <tissue evidence="1">Leaves</tissue>
    </source>
</reference>
<evidence type="ECO:0000313" key="2">
    <source>
        <dbReference type="Proteomes" id="UP000289738"/>
    </source>
</evidence>
<sequence>MMVSSSRNSIFCSCNRNHGGFDCSIEIVTHQADGKIRYIHKSRYFDNIIRQINDGKNYLEKKEVNKLSS</sequence>
<protein>
    <recommendedName>
        <fullName evidence="3">EGF-like domain-containing protein</fullName>
    </recommendedName>
</protein>
<name>A0A444Y0M6_ARAHY</name>
<organism evidence="1 2">
    <name type="scientific">Arachis hypogaea</name>
    <name type="common">Peanut</name>
    <dbReference type="NCBI Taxonomy" id="3818"/>
    <lineage>
        <taxon>Eukaryota</taxon>
        <taxon>Viridiplantae</taxon>
        <taxon>Streptophyta</taxon>
        <taxon>Embryophyta</taxon>
        <taxon>Tracheophyta</taxon>
        <taxon>Spermatophyta</taxon>
        <taxon>Magnoliopsida</taxon>
        <taxon>eudicotyledons</taxon>
        <taxon>Gunneridae</taxon>
        <taxon>Pentapetalae</taxon>
        <taxon>rosids</taxon>
        <taxon>fabids</taxon>
        <taxon>Fabales</taxon>
        <taxon>Fabaceae</taxon>
        <taxon>Papilionoideae</taxon>
        <taxon>50 kb inversion clade</taxon>
        <taxon>dalbergioids sensu lato</taxon>
        <taxon>Dalbergieae</taxon>
        <taxon>Pterocarpus clade</taxon>
        <taxon>Arachis</taxon>
    </lineage>
</organism>
<comment type="caution">
    <text evidence="1">The sequence shown here is derived from an EMBL/GenBank/DDBJ whole genome shotgun (WGS) entry which is preliminary data.</text>
</comment>
<evidence type="ECO:0008006" key="3">
    <source>
        <dbReference type="Google" id="ProtNLM"/>
    </source>
</evidence>